<keyword evidence="9 17" id="KW-0573">Peptidoglycan synthesis</keyword>
<feature type="transmembrane region" description="Helical" evidence="17">
    <location>
        <begin position="139"/>
        <end position="157"/>
    </location>
</feature>
<keyword evidence="13 17" id="KW-0961">Cell wall biogenesis/degradation</keyword>
<evidence type="ECO:0000256" key="8">
    <source>
        <dbReference type="ARBA" id="ARBA00022960"/>
    </source>
</evidence>
<keyword evidence="6 17" id="KW-0812">Transmembrane</keyword>
<evidence type="ECO:0000256" key="13">
    <source>
        <dbReference type="ARBA" id="ARBA00023316"/>
    </source>
</evidence>
<keyword evidence="5 17" id="KW-1003">Cell membrane</keyword>
<dbReference type="NCBIfam" id="TIGR00753">
    <property type="entry name" value="undec_PP_bacA"/>
    <property type="match status" value="1"/>
</dbReference>
<reference evidence="18 19" key="1">
    <citation type="submission" date="2018-06" db="EMBL/GenBank/DDBJ databases">
        <title>Comparative genomics of Brasilonema spp. strains.</title>
        <authorList>
            <person name="Alvarenga D.O."/>
            <person name="Fiore M.F."/>
            <person name="Varani A.M."/>
        </authorList>
    </citation>
    <scope>NUCLEOTIDE SEQUENCE [LARGE SCALE GENOMIC DNA]</scope>
    <source>
        <strain evidence="18 19">SPC951</strain>
    </source>
</reference>
<feature type="transmembrane region" description="Helical" evidence="17">
    <location>
        <begin position="278"/>
        <end position="297"/>
    </location>
</feature>
<dbReference type="NCBIfam" id="NF001394">
    <property type="entry name" value="PRK00281.2-5"/>
    <property type="match status" value="1"/>
</dbReference>
<keyword evidence="12 17" id="KW-0046">Antibiotic resistance</keyword>
<accession>A0ABX1PF99</accession>
<evidence type="ECO:0000256" key="4">
    <source>
        <dbReference type="ARBA" id="ARBA00021581"/>
    </source>
</evidence>
<evidence type="ECO:0000256" key="10">
    <source>
        <dbReference type="ARBA" id="ARBA00022989"/>
    </source>
</evidence>
<evidence type="ECO:0000313" key="18">
    <source>
        <dbReference type="EMBL" id="NMG22613.1"/>
    </source>
</evidence>
<dbReference type="EMBL" id="QMEB01000283">
    <property type="protein sequence ID" value="NMG22613.1"/>
    <property type="molecule type" value="Genomic_DNA"/>
</dbReference>
<comment type="catalytic activity">
    <reaction evidence="16 17">
        <text>di-trans,octa-cis-undecaprenyl diphosphate + H2O = di-trans,octa-cis-undecaprenyl phosphate + phosphate + H(+)</text>
        <dbReference type="Rhea" id="RHEA:28094"/>
        <dbReference type="ChEBI" id="CHEBI:15377"/>
        <dbReference type="ChEBI" id="CHEBI:15378"/>
        <dbReference type="ChEBI" id="CHEBI:43474"/>
        <dbReference type="ChEBI" id="CHEBI:58405"/>
        <dbReference type="ChEBI" id="CHEBI:60392"/>
        <dbReference type="EC" id="3.6.1.27"/>
    </reaction>
</comment>
<feature type="transmembrane region" description="Helical" evidence="17">
    <location>
        <begin position="216"/>
        <end position="235"/>
    </location>
</feature>
<protein>
    <recommendedName>
        <fullName evidence="4 17">Undecaprenyl-diphosphatase</fullName>
        <ecNumber evidence="3 17">3.6.1.27</ecNumber>
    </recommendedName>
    <alternativeName>
        <fullName evidence="15 17">Bacitracin resistance protein</fullName>
    </alternativeName>
    <alternativeName>
        <fullName evidence="14 17">Undecaprenyl pyrophosphate phosphatase</fullName>
    </alternativeName>
</protein>
<comment type="miscellaneous">
    <text evidence="17">Bacitracin is thought to be involved in the inhibition of peptidoglycan synthesis by sequestering undecaprenyl diphosphate, thereby reducing the pool of lipid carrier available.</text>
</comment>
<proteinExistence type="inferred from homology"/>
<evidence type="ECO:0000256" key="12">
    <source>
        <dbReference type="ARBA" id="ARBA00023251"/>
    </source>
</evidence>
<evidence type="ECO:0000256" key="15">
    <source>
        <dbReference type="ARBA" id="ARBA00032932"/>
    </source>
</evidence>
<evidence type="ECO:0000256" key="5">
    <source>
        <dbReference type="ARBA" id="ARBA00022475"/>
    </source>
</evidence>
<comment type="subcellular location">
    <subcellularLocation>
        <location evidence="1 17">Cell membrane</location>
        <topology evidence="1 17">Multi-pass membrane protein</topology>
    </subcellularLocation>
</comment>
<evidence type="ECO:0000256" key="9">
    <source>
        <dbReference type="ARBA" id="ARBA00022984"/>
    </source>
</evidence>
<evidence type="ECO:0000256" key="14">
    <source>
        <dbReference type="ARBA" id="ARBA00032707"/>
    </source>
</evidence>
<sequence>MLSLIVATTGCTNGSEVNLDFTNLSWIDVIILGIVQGITELLPISSTAHMRIVPTLLGLQDPGSAFSAAMQLASLTAVLSYFWKDLKKLTGETVRAISGQDYQSSSFRLMLGLLLGTLPIIVGGLLLKPILNACDSPMRSLVVIGAASIVMSLLLGIAEKRGGRERNFEKITLWDGIWVGVAQAFALIPGVSRSGSTLTAGLFLGMERETAAKFSFLLGLPAVVLAGAVELHTLFKAGLSGAGWLILLIGLTSASISAFIAIWGLLRYLEKHSTLIFIFYRFVMGVFLIVAVISGWLPN</sequence>
<feature type="transmembrane region" description="Helical" evidence="17">
    <location>
        <begin position="65"/>
        <end position="83"/>
    </location>
</feature>
<evidence type="ECO:0000256" key="11">
    <source>
        <dbReference type="ARBA" id="ARBA00023136"/>
    </source>
</evidence>
<dbReference type="EC" id="3.6.1.27" evidence="3 17"/>
<dbReference type="RefSeq" id="WP_169157801.1">
    <property type="nucleotide sequence ID" value="NZ_CAWPJE010000286.1"/>
</dbReference>
<dbReference type="PANTHER" id="PTHR30622">
    <property type="entry name" value="UNDECAPRENYL-DIPHOSPHATASE"/>
    <property type="match status" value="1"/>
</dbReference>
<organism evidence="18 19">
    <name type="scientific">Brasilonema bromeliae SPC951</name>
    <dbReference type="NCBI Taxonomy" id="385972"/>
    <lineage>
        <taxon>Bacteria</taxon>
        <taxon>Bacillati</taxon>
        <taxon>Cyanobacteriota</taxon>
        <taxon>Cyanophyceae</taxon>
        <taxon>Nostocales</taxon>
        <taxon>Scytonemataceae</taxon>
        <taxon>Brasilonema</taxon>
        <taxon>Bromeliae group (in: Brasilonema)</taxon>
    </lineage>
</organism>
<gene>
    <name evidence="17" type="primary">uppP</name>
    <name evidence="18" type="ORF">DP116_25475</name>
</gene>
<dbReference type="Pfam" id="PF02673">
    <property type="entry name" value="BacA"/>
    <property type="match status" value="1"/>
</dbReference>
<keyword evidence="8 17" id="KW-0133">Cell shape</keyword>
<comment type="caution">
    <text evidence="18">The sequence shown here is derived from an EMBL/GenBank/DDBJ whole genome shotgun (WGS) entry which is preliminary data.</text>
</comment>
<dbReference type="Proteomes" id="UP000718564">
    <property type="component" value="Unassembled WGS sequence"/>
</dbReference>
<evidence type="ECO:0000256" key="17">
    <source>
        <dbReference type="HAMAP-Rule" id="MF_01006"/>
    </source>
</evidence>
<evidence type="ECO:0000256" key="2">
    <source>
        <dbReference type="ARBA" id="ARBA00010621"/>
    </source>
</evidence>
<evidence type="ECO:0000256" key="16">
    <source>
        <dbReference type="ARBA" id="ARBA00047594"/>
    </source>
</evidence>
<evidence type="ECO:0000256" key="7">
    <source>
        <dbReference type="ARBA" id="ARBA00022801"/>
    </source>
</evidence>
<keyword evidence="10 17" id="KW-1133">Transmembrane helix</keyword>
<keyword evidence="7 17" id="KW-0378">Hydrolase</keyword>
<evidence type="ECO:0000313" key="19">
    <source>
        <dbReference type="Proteomes" id="UP000718564"/>
    </source>
</evidence>
<keyword evidence="19" id="KW-1185">Reference proteome</keyword>
<evidence type="ECO:0000256" key="1">
    <source>
        <dbReference type="ARBA" id="ARBA00004651"/>
    </source>
</evidence>
<feature type="transmembrane region" description="Helical" evidence="17">
    <location>
        <begin position="241"/>
        <end position="266"/>
    </location>
</feature>
<dbReference type="PANTHER" id="PTHR30622:SF4">
    <property type="entry name" value="UNDECAPRENYL-DIPHOSPHATASE"/>
    <property type="match status" value="1"/>
</dbReference>
<keyword evidence="11 17" id="KW-0472">Membrane</keyword>
<name>A0ABX1PF99_9CYAN</name>
<feature type="transmembrane region" description="Helical" evidence="17">
    <location>
        <begin position="107"/>
        <end position="127"/>
    </location>
</feature>
<comment type="similarity">
    <text evidence="2 17">Belongs to the UppP family.</text>
</comment>
<evidence type="ECO:0000256" key="3">
    <source>
        <dbReference type="ARBA" id="ARBA00012374"/>
    </source>
</evidence>
<comment type="function">
    <text evidence="17">Catalyzes the dephosphorylation of undecaprenyl diphosphate (UPP). Confers resistance to bacitracin.</text>
</comment>
<dbReference type="InterPro" id="IPR003824">
    <property type="entry name" value="UppP"/>
</dbReference>
<evidence type="ECO:0000256" key="6">
    <source>
        <dbReference type="ARBA" id="ARBA00022692"/>
    </source>
</evidence>
<dbReference type="HAMAP" id="MF_01006">
    <property type="entry name" value="Undec_diphosphatase"/>
    <property type="match status" value="1"/>
</dbReference>